<keyword evidence="7" id="KW-1185">Reference proteome</keyword>
<keyword evidence="2 5" id="KW-0812">Transmembrane</keyword>
<evidence type="ECO:0000256" key="1">
    <source>
        <dbReference type="ARBA" id="ARBA00004141"/>
    </source>
</evidence>
<feature type="transmembrane region" description="Helical" evidence="5">
    <location>
        <begin position="37"/>
        <end position="55"/>
    </location>
</feature>
<dbReference type="EMBL" id="JACHXK010000023">
    <property type="protein sequence ID" value="MBB3113913.1"/>
    <property type="molecule type" value="Genomic_DNA"/>
</dbReference>
<keyword evidence="6" id="KW-0378">Hydrolase</keyword>
<protein>
    <submittedName>
        <fullName evidence="6">Putative murein hydrolase (TIGR00659 family)</fullName>
    </submittedName>
</protein>
<feature type="transmembrane region" description="Helical" evidence="5">
    <location>
        <begin position="61"/>
        <end position="81"/>
    </location>
</feature>
<reference evidence="6 7" key="1">
    <citation type="submission" date="2020-08" db="EMBL/GenBank/DDBJ databases">
        <title>Genomic Encyclopedia of Type Strains, Phase III (KMG-III): the genomes of soil and plant-associated and newly described type strains.</title>
        <authorList>
            <person name="Whitman W."/>
        </authorList>
    </citation>
    <scope>NUCLEOTIDE SEQUENCE [LARGE SCALE GENOMIC DNA]</scope>
    <source>
        <strain evidence="6 7">CECT 5862</strain>
    </source>
</reference>
<keyword evidence="4 5" id="KW-0472">Membrane</keyword>
<proteinExistence type="predicted"/>
<dbReference type="PANTHER" id="PTHR30249">
    <property type="entry name" value="PUTATIVE SEROTONIN TRANSPORTER"/>
    <property type="match status" value="1"/>
</dbReference>
<dbReference type="Proteomes" id="UP000570361">
    <property type="component" value="Unassembled WGS sequence"/>
</dbReference>
<gene>
    <name evidence="6" type="ORF">FHS18_006028</name>
</gene>
<evidence type="ECO:0000313" key="7">
    <source>
        <dbReference type="Proteomes" id="UP000570361"/>
    </source>
</evidence>
<dbReference type="GO" id="GO:0016787">
    <property type="term" value="F:hydrolase activity"/>
    <property type="evidence" value="ECO:0007669"/>
    <property type="project" value="UniProtKB-KW"/>
</dbReference>
<dbReference type="InterPro" id="IPR007300">
    <property type="entry name" value="CidB/LrgB"/>
</dbReference>
<evidence type="ECO:0000256" key="5">
    <source>
        <dbReference type="SAM" id="Phobius"/>
    </source>
</evidence>
<dbReference type="GO" id="GO:0016020">
    <property type="term" value="C:membrane"/>
    <property type="evidence" value="ECO:0007669"/>
    <property type="project" value="UniProtKB-SubCell"/>
</dbReference>
<evidence type="ECO:0000256" key="2">
    <source>
        <dbReference type="ARBA" id="ARBA00022692"/>
    </source>
</evidence>
<comment type="subcellular location">
    <subcellularLocation>
        <location evidence="1">Membrane</location>
        <topology evidence="1">Multi-pass membrane protein</topology>
    </subcellularLocation>
</comment>
<organism evidence="6 7">
    <name type="scientific">Paenibacillus phyllosphaerae</name>
    <dbReference type="NCBI Taxonomy" id="274593"/>
    <lineage>
        <taxon>Bacteria</taxon>
        <taxon>Bacillati</taxon>
        <taxon>Bacillota</taxon>
        <taxon>Bacilli</taxon>
        <taxon>Bacillales</taxon>
        <taxon>Paenibacillaceae</taxon>
        <taxon>Paenibacillus</taxon>
    </lineage>
</organism>
<feature type="transmembrane region" description="Helical" evidence="5">
    <location>
        <begin position="6"/>
        <end position="25"/>
    </location>
</feature>
<evidence type="ECO:0000256" key="3">
    <source>
        <dbReference type="ARBA" id="ARBA00022989"/>
    </source>
</evidence>
<evidence type="ECO:0000256" key="4">
    <source>
        <dbReference type="ARBA" id="ARBA00023136"/>
    </source>
</evidence>
<dbReference type="RefSeq" id="WP_183603979.1">
    <property type="nucleotide sequence ID" value="NZ_JACHXK010000023.1"/>
</dbReference>
<evidence type="ECO:0000313" key="6">
    <source>
        <dbReference type="EMBL" id="MBB3113913.1"/>
    </source>
</evidence>
<feature type="transmembrane region" description="Helical" evidence="5">
    <location>
        <begin position="209"/>
        <end position="230"/>
    </location>
</feature>
<comment type="caution">
    <text evidence="6">The sequence shown here is derived from an EMBL/GenBank/DDBJ whole genome shotgun (WGS) entry which is preliminary data.</text>
</comment>
<feature type="transmembrane region" description="Helical" evidence="5">
    <location>
        <begin position="149"/>
        <end position="172"/>
    </location>
</feature>
<keyword evidence="3 5" id="KW-1133">Transmembrane helix</keyword>
<dbReference type="AlphaFoldDB" id="A0A7W5B3U0"/>
<dbReference type="PANTHER" id="PTHR30249:SF0">
    <property type="entry name" value="PLASTIDAL GLYCOLATE_GLYCERATE TRANSLOCATOR 1, CHLOROPLASTIC"/>
    <property type="match status" value="1"/>
</dbReference>
<sequence length="231" mass="24574">MWGHEVWSMPVFGVAATIGVFELSLQLSKRYRWIHPLLLCSVILIVMLSVLDIPYEDYNQGGSLITFLLGPATVALALPLYRNWQRIMEQWLPILVGVTLGACVSLAGNAAIVLCLGGNEELAASMMPKSATTPIALELVRLYGGVPELGAVFTVLTGLFGSLVGVSFLRLIGVRSDRAIGLAVGTAAHGIGTAKVMRDSQVQGAYAGLAMGVMGVVMTVLSVPVTLLFFR</sequence>
<name>A0A7W5B3U0_9BACL</name>
<dbReference type="Pfam" id="PF04172">
    <property type="entry name" value="LrgB"/>
    <property type="match status" value="1"/>
</dbReference>
<accession>A0A7W5B3U0</accession>
<feature type="transmembrane region" description="Helical" evidence="5">
    <location>
        <begin position="93"/>
        <end position="119"/>
    </location>
</feature>